<comment type="caution">
    <text evidence="1">The sequence shown here is derived from an EMBL/GenBank/DDBJ whole genome shotgun (WGS) entry which is preliminary data.</text>
</comment>
<protein>
    <submittedName>
        <fullName evidence="1">Uncharacterized protein</fullName>
    </submittedName>
</protein>
<sequence length="219" mass="23336">MPVILTQCGPMIAGMGLAVTVGNPCIGYDEEGEEHYRRQFAGLAAALAAEGHAWTPPDGAPPTGLARPYVGSFPYSCLHYLRRAYALHVEGQPVTPVVDGDLKDADGFVDDAASMLDSHLLCHSDCEGFYVPVPIADPVFLDEGPGGGMVGSSHGLLDELRRVAPRISVRLDEDGSLSDAEADRLGAEGDPFETEQMVWLTLHEACRVSIASGHPIVFH</sequence>
<keyword evidence="2" id="KW-1185">Reference proteome</keyword>
<evidence type="ECO:0000313" key="2">
    <source>
        <dbReference type="Proteomes" id="UP001501470"/>
    </source>
</evidence>
<dbReference type="EMBL" id="BAAAQD010000023">
    <property type="protein sequence ID" value="GAA1553475.1"/>
    <property type="molecule type" value="Genomic_DNA"/>
</dbReference>
<name>A0ABP4N539_9ACTN</name>
<organism evidence="1 2">
    <name type="scientific">Dactylosporangium maewongense</name>
    <dbReference type="NCBI Taxonomy" id="634393"/>
    <lineage>
        <taxon>Bacteria</taxon>
        <taxon>Bacillati</taxon>
        <taxon>Actinomycetota</taxon>
        <taxon>Actinomycetes</taxon>
        <taxon>Micromonosporales</taxon>
        <taxon>Micromonosporaceae</taxon>
        <taxon>Dactylosporangium</taxon>
    </lineage>
</organism>
<gene>
    <name evidence="1" type="ORF">GCM10009827_087740</name>
</gene>
<evidence type="ECO:0000313" key="1">
    <source>
        <dbReference type="EMBL" id="GAA1553475.1"/>
    </source>
</evidence>
<accession>A0ABP4N539</accession>
<proteinExistence type="predicted"/>
<reference evidence="2" key="1">
    <citation type="journal article" date="2019" name="Int. J. Syst. Evol. Microbiol.">
        <title>The Global Catalogue of Microorganisms (GCM) 10K type strain sequencing project: providing services to taxonomists for standard genome sequencing and annotation.</title>
        <authorList>
            <consortium name="The Broad Institute Genomics Platform"/>
            <consortium name="The Broad Institute Genome Sequencing Center for Infectious Disease"/>
            <person name="Wu L."/>
            <person name="Ma J."/>
        </authorList>
    </citation>
    <scope>NUCLEOTIDE SEQUENCE [LARGE SCALE GENOMIC DNA]</scope>
    <source>
        <strain evidence="2">JCM 15933</strain>
    </source>
</reference>
<dbReference type="Proteomes" id="UP001501470">
    <property type="component" value="Unassembled WGS sequence"/>
</dbReference>